<proteinExistence type="predicted"/>
<feature type="compositionally biased region" description="Low complexity" evidence="1">
    <location>
        <begin position="17"/>
        <end position="42"/>
    </location>
</feature>
<name>A0ABD1BPE8_CARAN</name>
<comment type="caution">
    <text evidence="3">The sequence shown here is derived from an EMBL/GenBank/DDBJ whole genome shotgun (WGS) entry which is preliminary data.</text>
</comment>
<evidence type="ECO:0000259" key="2">
    <source>
        <dbReference type="Pfam" id="PF14111"/>
    </source>
</evidence>
<feature type="compositionally biased region" description="Low complexity" evidence="1">
    <location>
        <begin position="77"/>
        <end position="98"/>
    </location>
</feature>
<evidence type="ECO:0000313" key="3">
    <source>
        <dbReference type="EMBL" id="KAL1218979.1"/>
    </source>
</evidence>
<keyword evidence="4" id="KW-1185">Reference proteome</keyword>
<dbReference type="InterPro" id="IPR025558">
    <property type="entry name" value="DUF4283"/>
</dbReference>
<dbReference type="Pfam" id="PF14111">
    <property type="entry name" value="DUF4283"/>
    <property type="match status" value="1"/>
</dbReference>
<evidence type="ECO:0000313" key="4">
    <source>
        <dbReference type="Proteomes" id="UP001558713"/>
    </source>
</evidence>
<feature type="domain" description="DUF4283" evidence="2">
    <location>
        <begin position="153"/>
        <end position="233"/>
    </location>
</feature>
<dbReference type="AlphaFoldDB" id="A0ABD1BPE8"/>
<reference evidence="3 4" key="1">
    <citation type="submission" date="2024-04" db="EMBL/GenBank/DDBJ databases">
        <title>Genome assembly C_amara_ONT_v2.</title>
        <authorList>
            <person name="Yant L."/>
            <person name="Moore C."/>
            <person name="Slenker M."/>
        </authorList>
    </citation>
    <scope>NUCLEOTIDE SEQUENCE [LARGE SCALE GENOMIC DNA]</scope>
    <source>
        <tissue evidence="3">Leaf</tissue>
    </source>
</reference>
<organism evidence="3 4">
    <name type="scientific">Cardamine amara subsp. amara</name>
    <dbReference type="NCBI Taxonomy" id="228776"/>
    <lineage>
        <taxon>Eukaryota</taxon>
        <taxon>Viridiplantae</taxon>
        <taxon>Streptophyta</taxon>
        <taxon>Embryophyta</taxon>
        <taxon>Tracheophyta</taxon>
        <taxon>Spermatophyta</taxon>
        <taxon>Magnoliopsida</taxon>
        <taxon>eudicotyledons</taxon>
        <taxon>Gunneridae</taxon>
        <taxon>Pentapetalae</taxon>
        <taxon>rosids</taxon>
        <taxon>malvids</taxon>
        <taxon>Brassicales</taxon>
        <taxon>Brassicaceae</taxon>
        <taxon>Cardamineae</taxon>
        <taxon>Cardamine</taxon>
    </lineage>
</organism>
<evidence type="ECO:0000256" key="1">
    <source>
        <dbReference type="SAM" id="MobiDB-lite"/>
    </source>
</evidence>
<dbReference type="Proteomes" id="UP001558713">
    <property type="component" value="Unassembled WGS sequence"/>
</dbReference>
<accession>A0ABD1BPE8</accession>
<feature type="region of interest" description="Disordered" evidence="1">
    <location>
        <begin position="1"/>
        <end position="108"/>
    </location>
</feature>
<dbReference type="PANTHER" id="PTHR31286">
    <property type="entry name" value="GLYCINE-RICH CELL WALL STRUCTURAL PROTEIN 1.8-LIKE"/>
    <property type="match status" value="1"/>
</dbReference>
<dbReference type="EMBL" id="JBANAX010000193">
    <property type="protein sequence ID" value="KAL1218979.1"/>
    <property type="molecule type" value="Genomic_DNA"/>
</dbReference>
<dbReference type="InterPro" id="IPR040256">
    <property type="entry name" value="At4g02000-like"/>
</dbReference>
<protein>
    <recommendedName>
        <fullName evidence="2">DUF4283 domain-containing protein</fullName>
    </recommendedName>
</protein>
<gene>
    <name evidence="3" type="ORF">V5N11_020289</name>
</gene>
<sequence length="315" mass="33515">MTKHKRSSPKRPPPSPLKSRPSVSLPALASEPASSSTAEISPDPAKSEPAVGSSSPDDHPQAVSSPCAPSGTPIVPGSTGPSNSATASGTSTPAAAATEKSTPVAAEAQAKPKWIDLIKGPSTKMSKKGTPFLLESGEICVQIPNEVIQRNHRKWDSFIVGHFHGNLPTHGALHAIFNGIWSSKARDITVSKLGPRTVLIRIPHASSRTRVLSQGIWLIEGQTMFKATWAPKLTLILPELAAVPVWMELREVPPHFFSDEGLEHIAGLVGDPVCLHPSTANMTNLEVVKVLTIIDPTKEIPKAASMHRAYVTRGD</sequence>
<dbReference type="PANTHER" id="PTHR31286:SF55">
    <property type="entry name" value="DUF4283 DOMAIN-CONTAINING PROTEIN"/>
    <property type="match status" value="1"/>
</dbReference>